<feature type="signal peptide" evidence="1">
    <location>
        <begin position="1"/>
        <end position="30"/>
    </location>
</feature>
<accession>A0A1X7NW57</accession>
<dbReference type="Pfam" id="PF09683">
    <property type="entry name" value="Lactococcin_972"/>
    <property type="match status" value="1"/>
</dbReference>
<evidence type="ECO:0000313" key="3">
    <source>
        <dbReference type="Proteomes" id="UP000193711"/>
    </source>
</evidence>
<gene>
    <name evidence="2" type="ORF">SAMN06295885_2019</name>
</gene>
<dbReference type="InterPro" id="IPR006540">
    <property type="entry name" value="Lactococcin_972"/>
</dbReference>
<keyword evidence="1" id="KW-0732">Signal</keyword>
<dbReference type="STRING" id="1891671.SAMN06295885_2019"/>
<dbReference type="Gene3D" id="2.60.40.2850">
    <property type="match status" value="1"/>
</dbReference>
<dbReference type="Proteomes" id="UP000193711">
    <property type="component" value="Unassembled WGS sequence"/>
</dbReference>
<dbReference type="InterPro" id="IPR006311">
    <property type="entry name" value="TAT_signal"/>
</dbReference>
<protein>
    <submittedName>
        <fullName evidence="2">Bacteriocin, lactococcin 972 family</fullName>
    </submittedName>
</protein>
<keyword evidence="3" id="KW-1185">Reference proteome</keyword>
<evidence type="ECO:0000313" key="2">
    <source>
        <dbReference type="EMBL" id="SMH42592.1"/>
    </source>
</evidence>
<reference evidence="3" key="1">
    <citation type="submission" date="2017-04" db="EMBL/GenBank/DDBJ databases">
        <authorList>
            <person name="Varghese N."/>
            <person name="Submissions S."/>
        </authorList>
    </citation>
    <scope>NUCLEOTIDE SEQUENCE [LARGE SCALE GENOMIC DNA]</scope>
    <source>
        <strain evidence="3">VKM Ac-2121</strain>
    </source>
</reference>
<dbReference type="OrthoDB" id="5125456at2"/>
<evidence type="ECO:0000256" key="1">
    <source>
        <dbReference type="SAM" id="SignalP"/>
    </source>
</evidence>
<sequence length="102" mass="10732">MSSRAPGSRRSFLATLALAGTILAAPAAVAAYSTSYPEGGTWTYGVSNGTVLSAYNHGSRVHRASVYNGTTYATACKSRNVMASISAPERPYVVDRAYYALC</sequence>
<name>A0A1X7NW57_9MICO</name>
<organism evidence="2 3">
    <name type="scientific">Rathayibacter oskolensis</name>
    <dbReference type="NCBI Taxonomy" id="1891671"/>
    <lineage>
        <taxon>Bacteria</taxon>
        <taxon>Bacillati</taxon>
        <taxon>Actinomycetota</taxon>
        <taxon>Actinomycetes</taxon>
        <taxon>Micrococcales</taxon>
        <taxon>Microbacteriaceae</taxon>
        <taxon>Rathayibacter</taxon>
    </lineage>
</organism>
<dbReference type="EMBL" id="FXBM01000002">
    <property type="protein sequence ID" value="SMH42592.1"/>
    <property type="molecule type" value="Genomic_DNA"/>
</dbReference>
<dbReference type="AlphaFoldDB" id="A0A1X7NW57"/>
<dbReference type="PROSITE" id="PS51318">
    <property type="entry name" value="TAT"/>
    <property type="match status" value="1"/>
</dbReference>
<feature type="chain" id="PRO_5011987663" evidence="1">
    <location>
        <begin position="31"/>
        <end position="102"/>
    </location>
</feature>
<proteinExistence type="predicted"/>
<dbReference type="RefSeq" id="WP_085476484.1">
    <property type="nucleotide sequence ID" value="NZ_FXBM01000002.1"/>
</dbReference>